<accession>A0ABQ7HY86</accession>
<protein>
    <submittedName>
        <fullName evidence="1">Uncharacterized protein</fullName>
    </submittedName>
</protein>
<dbReference type="EMBL" id="SBIQ01000130">
    <property type="protein sequence ID" value="KAF7683102.1"/>
    <property type="molecule type" value="Genomic_DNA"/>
</dbReference>
<gene>
    <name evidence="1" type="ORF">TCON_1690</name>
</gene>
<keyword evidence="2" id="KW-1185">Reference proteome</keyword>
<evidence type="ECO:0000313" key="1">
    <source>
        <dbReference type="EMBL" id="KAF7683102.1"/>
    </source>
</evidence>
<dbReference type="Proteomes" id="UP001516464">
    <property type="component" value="Unassembled WGS sequence"/>
</dbReference>
<comment type="caution">
    <text evidence="1">The sequence shown here is derived from an EMBL/GenBank/DDBJ whole genome shotgun (WGS) entry which is preliminary data.</text>
</comment>
<organism evidence="1 2">
    <name type="scientific">Astathelohania contejeani</name>
    <dbReference type="NCBI Taxonomy" id="164912"/>
    <lineage>
        <taxon>Eukaryota</taxon>
        <taxon>Fungi</taxon>
        <taxon>Fungi incertae sedis</taxon>
        <taxon>Microsporidia</taxon>
        <taxon>Astathelohaniidae</taxon>
        <taxon>Astathelohania</taxon>
    </lineage>
</organism>
<name>A0ABQ7HY86_9MICR</name>
<proteinExistence type="predicted"/>
<sequence>MVTHPPKTMCEVARILQTVQWCYQEASLKPKLPSNWKQGIENKISALNNSIELLKKAKDRSKLSGIEIKAVKQMIKTFYFTLKKPHEIIEAIVSLKKSNRIYKKKHEMHNKRIERRRENQ</sequence>
<reference evidence="1 2" key="1">
    <citation type="submission" date="2019-01" db="EMBL/GenBank/DDBJ databases">
        <title>Genomes sequencing and comparative genomics of infectious freshwater microsporidia, Cucumispora dikerogammari and Thelohania contejeani.</title>
        <authorList>
            <person name="Cormier A."/>
            <person name="Giraud I."/>
            <person name="Wattier R."/>
            <person name="Teixeira M."/>
            <person name="Grandjean F."/>
            <person name="Rigaud T."/>
            <person name="Cordaux R."/>
        </authorList>
    </citation>
    <scope>NUCLEOTIDE SEQUENCE [LARGE SCALE GENOMIC DNA]</scope>
    <source>
        <strain evidence="1">T1</strain>
        <tissue evidence="1">Spores</tissue>
    </source>
</reference>
<evidence type="ECO:0000313" key="2">
    <source>
        <dbReference type="Proteomes" id="UP001516464"/>
    </source>
</evidence>